<evidence type="ECO:0000313" key="11">
    <source>
        <dbReference type="EMBL" id="KAK9717705.1"/>
    </source>
</evidence>
<dbReference type="Pfam" id="PF07106">
    <property type="entry name" value="WHD_TBPIP"/>
    <property type="match status" value="1"/>
</dbReference>
<accession>A0ABR2W294</accession>
<evidence type="ECO:0000256" key="7">
    <source>
        <dbReference type="ARBA" id="ARBA00023254"/>
    </source>
</evidence>
<comment type="caution">
    <text evidence="11">The sequence shown here is derived from an EMBL/GenBank/DDBJ whole genome shotgun (WGS) entry which is preliminary data.</text>
</comment>
<dbReference type="PANTHER" id="PTHR15938:SF0">
    <property type="entry name" value="HOMOLOGOUS-PAIRING PROTEIN 2 HOMOLOG"/>
    <property type="match status" value="1"/>
</dbReference>
<feature type="coiled-coil region" evidence="8">
    <location>
        <begin position="88"/>
        <end position="159"/>
    </location>
</feature>
<gene>
    <name evidence="11" type="ORF">K7432_006028</name>
</gene>
<feature type="domain" description="Leucine zipper with capping helix" evidence="10">
    <location>
        <begin position="157"/>
        <end position="213"/>
    </location>
</feature>
<evidence type="ECO:0000256" key="3">
    <source>
        <dbReference type="ARBA" id="ARBA00016093"/>
    </source>
</evidence>
<dbReference type="PANTHER" id="PTHR15938">
    <property type="entry name" value="TBP-1 INTERACTING PROTEIN"/>
    <property type="match status" value="1"/>
</dbReference>
<evidence type="ECO:0000313" key="12">
    <source>
        <dbReference type="Proteomes" id="UP001479436"/>
    </source>
</evidence>
<dbReference type="Pfam" id="PF18517">
    <property type="entry name" value="LZ3wCH"/>
    <property type="match status" value="1"/>
</dbReference>
<dbReference type="EMBL" id="JASJQH010007129">
    <property type="protein sequence ID" value="KAK9717705.1"/>
    <property type="molecule type" value="Genomic_DNA"/>
</dbReference>
<keyword evidence="4 8" id="KW-0175">Coiled coil</keyword>
<comment type="similarity">
    <text evidence="2">Belongs to the HOP2 family.</text>
</comment>
<dbReference type="Proteomes" id="UP001479436">
    <property type="component" value="Unassembled WGS sequence"/>
</dbReference>
<keyword evidence="5" id="KW-0233">DNA recombination</keyword>
<reference evidence="11 12" key="1">
    <citation type="submission" date="2023-04" db="EMBL/GenBank/DDBJ databases">
        <title>Genome of Basidiobolus ranarum AG-B5.</title>
        <authorList>
            <person name="Stajich J.E."/>
            <person name="Carter-House D."/>
            <person name="Gryganskyi A."/>
        </authorList>
    </citation>
    <scope>NUCLEOTIDE SEQUENCE [LARGE SCALE GENOMIC DNA]</scope>
    <source>
        <strain evidence="11 12">AG-B5</strain>
    </source>
</reference>
<evidence type="ECO:0000256" key="1">
    <source>
        <dbReference type="ARBA" id="ARBA00004123"/>
    </source>
</evidence>
<name>A0ABR2W294_9FUNG</name>
<dbReference type="InterPro" id="IPR036390">
    <property type="entry name" value="WH_DNA-bd_sf"/>
</dbReference>
<dbReference type="InterPro" id="IPR036388">
    <property type="entry name" value="WH-like_DNA-bd_sf"/>
</dbReference>
<evidence type="ECO:0000256" key="4">
    <source>
        <dbReference type="ARBA" id="ARBA00023054"/>
    </source>
</evidence>
<sequence>MAPTKKKAKLENVDDVEQTVLDYLRKTNRPYSATDVFNNLHGAVGKTAVQKILTQLVEKEEIIGKAYGKQWVYCISQDKFETPSQEDLNEMDKSIEEIKQKVAQEKEKNKQLTSVLSGLNNSLTNEEIEEKLSLLEAENKKYEERLANLREGGKQMTLEDKKKIDNEYENNRKIWKTRKRMFNDIFNTITEFMPGKPKDLMEEQGIETDADAGVDINVDPLAGL</sequence>
<dbReference type="InterPro" id="IPR010776">
    <property type="entry name" value="Hop2_WH_dom"/>
</dbReference>
<evidence type="ECO:0000256" key="6">
    <source>
        <dbReference type="ARBA" id="ARBA00023242"/>
    </source>
</evidence>
<dbReference type="SUPFAM" id="SSF46785">
    <property type="entry name" value="Winged helix' DNA-binding domain"/>
    <property type="match status" value="1"/>
</dbReference>
<dbReference type="Gene3D" id="1.10.10.10">
    <property type="entry name" value="Winged helix-like DNA-binding domain superfamily/Winged helix DNA-binding domain"/>
    <property type="match status" value="1"/>
</dbReference>
<protein>
    <recommendedName>
        <fullName evidence="3">Homologous-pairing protein 2 homolog</fullName>
    </recommendedName>
</protein>
<keyword evidence="12" id="KW-1185">Reference proteome</keyword>
<evidence type="ECO:0000256" key="8">
    <source>
        <dbReference type="SAM" id="Coils"/>
    </source>
</evidence>
<keyword evidence="6" id="KW-0539">Nucleus</keyword>
<keyword evidence="7" id="KW-0469">Meiosis</keyword>
<evidence type="ECO:0000259" key="10">
    <source>
        <dbReference type="Pfam" id="PF18517"/>
    </source>
</evidence>
<dbReference type="InterPro" id="IPR040661">
    <property type="entry name" value="LZ3wCH"/>
</dbReference>
<evidence type="ECO:0000256" key="2">
    <source>
        <dbReference type="ARBA" id="ARBA00007922"/>
    </source>
</evidence>
<feature type="domain" description="Homologous-pairing protein 2 winged helix" evidence="9">
    <location>
        <begin position="15"/>
        <end position="75"/>
    </location>
</feature>
<evidence type="ECO:0000256" key="5">
    <source>
        <dbReference type="ARBA" id="ARBA00023172"/>
    </source>
</evidence>
<evidence type="ECO:0000259" key="9">
    <source>
        <dbReference type="Pfam" id="PF07106"/>
    </source>
</evidence>
<comment type="subcellular location">
    <subcellularLocation>
        <location evidence="1">Nucleus</location>
    </subcellularLocation>
</comment>
<proteinExistence type="inferred from homology"/>
<organism evidence="11 12">
    <name type="scientific">Basidiobolus ranarum</name>
    <dbReference type="NCBI Taxonomy" id="34480"/>
    <lineage>
        <taxon>Eukaryota</taxon>
        <taxon>Fungi</taxon>
        <taxon>Fungi incertae sedis</taxon>
        <taxon>Zoopagomycota</taxon>
        <taxon>Entomophthoromycotina</taxon>
        <taxon>Basidiobolomycetes</taxon>
        <taxon>Basidiobolales</taxon>
        <taxon>Basidiobolaceae</taxon>
        <taxon>Basidiobolus</taxon>
    </lineage>
</organism>